<reference evidence="3 4" key="1">
    <citation type="submission" date="2017-07" db="EMBL/GenBank/DDBJ databases">
        <title>Leptospira spp. isolated from tropical soils.</title>
        <authorList>
            <person name="Thibeaux R."/>
            <person name="Iraola G."/>
            <person name="Ferres I."/>
            <person name="Bierque E."/>
            <person name="Girault D."/>
            <person name="Soupe-Gilbert M.-E."/>
            <person name="Picardeau M."/>
            <person name="Goarant C."/>
        </authorList>
    </citation>
    <scope>NUCLEOTIDE SEQUENCE [LARGE SCALE GENOMIC DNA]</scope>
    <source>
        <strain evidence="1 4">FH2-B-C1</strain>
        <strain evidence="2 3">FH2-B-D1</strain>
    </source>
</reference>
<comment type="caution">
    <text evidence="1">The sequence shown here is derived from an EMBL/GenBank/DDBJ whole genome shotgun (WGS) entry which is preliminary data.</text>
</comment>
<evidence type="ECO:0000313" key="1">
    <source>
        <dbReference type="EMBL" id="PJZ52288.1"/>
    </source>
</evidence>
<evidence type="ECO:0000313" key="2">
    <source>
        <dbReference type="EMBL" id="PJZ63495.1"/>
    </source>
</evidence>
<accession>A0A2M9YL58</accession>
<evidence type="ECO:0000313" key="3">
    <source>
        <dbReference type="Proteomes" id="UP000232149"/>
    </source>
</evidence>
<gene>
    <name evidence="2" type="ORF">CH376_02405</name>
    <name evidence="1" type="ORF">CH380_15385</name>
</gene>
<evidence type="ECO:0000313" key="4">
    <source>
        <dbReference type="Proteomes" id="UP000232188"/>
    </source>
</evidence>
<proteinExistence type="predicted"/>
<name>A0A2M9YL58_9LEPT</name>
<dbReference type="EMBL" id="NPDU01000004">
    <property type="protein sequence ID" value="PJZ63495.1"/>
    <property type="molecule type" value="Genomic_DNA"/>
</dbReference>
<organism evidence="1 4">
    <name type="scientific">Leptospira adleri</name>
    <dbReference type="NCBI Taxonomy" id="2023186"/>
    <lineage>
        <taxon>Bacteria</taxon>
        <taxon>Pseudomonadati</taxon>
        <taxon>Spirochaetota</taxon>
        <taxon>Spirochaetia</taxon>
        <taxon>Leptospirales</taxon>
        <taxon>Leptospiraceae</taxon>
        <taxon>Leptospira</taxon>
    </lineage>
</organism>
<dbReference type="Proteomes" id="UP000232188">
    <property type="component" value="Unassembled WGS sequence"/>
</dbReference>
<protein>
    <submittedName>
        <fullName evidence="1">Uncharacterized protein</fullName>
    </submittedName>
</protein>
<keyword evidence="3" id="KW-1185">Reference proteome</keyword>
<sequence>MTSRISGTSSEPILRNRILIRKKKNAFYEKELVRDFYIWSQKILFNLIFLKKTNRKRRIGEFRNVKNQTKRIVVKKSTQDVLRASSLSIGVKGKSGGDIF</sequence>
<dbReference type="Proteomes" id="UP000232149">
    <property type="component" value="Unassembled WGS sequence"/>
</dbReference>
<dbReference type="AlphaFoldDB" id="A0A2M9YL58"/>
<dbReference type="EMBL" id="NPDV01000014">
    <property type="protein sequence ID" value="PJZ52288.1"/>
    <property type="molecule type" value="Genomic_DNA"/>
</dbReference>